<evidence type="ECO:0000313" key="3">
    <source>
        <dbReference type="Proteomes" id="UP000051291"/>
    </source>
</evidence>
<evidence type="ECO:0000313" key="2">
    <source>
        <dbReference type="EMBL" id="KRM51933.1"/>
    </source>
</evidence>
<dbReference type="EMBL" id="AYYZ01000029">
    <property type="protein sequence ID" value="KRM51933.1"/>
    <property type="molecule type" value="Genomic_DNA"/>
</dbReference>
<dbReference type="PATRIC" id="fig|1423820.4.peg.1152"/>
<name>A0A0R1ZAT2_9LACO</name>
<dbReference type="AlphaFoldDB" id="A0A0R1ZAT2"/>
<reference evidence="2 3" key="1">
    <citation type="journal article" date="2015" name="Genome Announc.">
        <title>Expanding the biotechnology potential of lactobacilli through comparative genomics of 213 strains and associated genera.</title>
        <authorList>
            <person name="Sun Z."/>
            <person name="Harris H.M."/>
            <person name="McCann A."/>
            <person name="Guo C."/>
            <person name="Argimon S."/>
            <person name="Zhang W."/>
            <person name="Yang X."/>
            <person name="Jeffery I.B."/>
            <person name="Cooney J.C."/>
            <person name="Kagawa T.F."/>
            <person name="Liu W."/>
            <person name="Song Y."/>
            <person name="Salvetti E."/>
            <person name="Wrobel A."/>
            <person name="Rasinkangas P."/>
            <person name="Parkhill J."/>
            <person name="Rea M.C."/>
            <person name="O'Sullivan O."/>
            <person name="Ritari J."/>
            <person name="Douillard F.P."/>
            <person name="Paul Ross R."/>
            <person name="Yang R."/>
            <person name="Briner A.E."/>
            <person name="Felis G.E."/>
            <person name="de Vos W.M."/>
            <person name="Barrangou R."/>
            <person name="Klaenhammer T.R."/>
            <person name="Caufield P.W."/>
            <person name="Cui Y."/>
            <person name="Zhang H."/>
            <person name="O'Toole P.W."/>
        </authorList>
    </citation>
    <scope>NUCLEOTIDE SEQUENCE [LARGE SCALE GENOMIC DNA]</scope>
    <source>
        <strain evidence="2 3">DSM 20653</strain>
    </source>
</reference>
<comment type="caution">
    <text evidence="2">The sequence shown here is derived from an EMBL/GenBank/DDBJ whole genome shotgun (WGS) entry which is preliminary data.</text>
</comment>
<accession>A0A0R1ZAT2</accession>
<gene>
    <name evidence="2" type="ORF">FC64_GL001127</name>
</gene>
<protein>
    <submittedName>
        <fullName evidence="2">Uncharacterized protein</fullName>
    </submittedName>
</protein>
<evidence type="ECO:0000256" key="1">
    <source>
        <dbReference type="SAM" id="SignalP"/>
    </source>
</evidence>
<keyword evidence="1" id="KW-0732">Signal</keyword>
<dbReference type="STRING" id="1423820.FC64_GL001127"/>
<dbReference type="Proteomes" id="UP000051291">
    <property type="component" value="Unassembled WGS sequence"/>
</dbReference>
<sequence length="198" mass="21633">MNRIQKLGLSCLTFLFAVGLISGQVNADQYRTYQIGSDLKPGKYIVTSKNGTGDLYNSTYDFDFAITSGKRKVSGVHKAEHLNVQAGQRIIVNNFDADFQSDNSPKIVQQGKISYGEYRVGNDAGADIQPGMYVIKPGKCAGEYAVNSPLIGGSSVSLSGLKKIQSNEHRQHRVQLKDGDHLYVNIQDATLTKVSDND</sequence>
<dbReference type="RefSeq" id="WP_057906965.1">
    <property type="nucleotide sequence ID" value="NZ_AYYZ01000029.1"/>
</dbReference>
<organism evidence="2 3">
    <name type="scientific">Ligilactobacillus araffinosus DSM 20653</name>
    <dbReference type="NCBI Taxonomy" id="1423820"/>
    <lineage>
        <taxon>Bacteria</taxon>
        <taxon>Bacillati</taxon>
        <taxon>Bacillota</taxon>
        <taxon>Bacilli</taxon>
        <taxon>Lactobacillales</taxon>
        <taxon>Lactobacillaceae</taxon>
        <taxon>Ligilactobacillus</taxon>
    </lineage>
</organism>
<feature type="signal peptide" evidence="1">
    <location>
        <begin position="1"/>
        <end position="27"/>
    </location>
</feature>
<feature type="chain" id="PRO_5006414235" evidence="1">
    <location>
        <begin position="28"/>
        <end position="198"/>
    </location>
</feature>
<proteinExistence type="predicted"/>
<keyword evidence="3" id="KW-1185">Reference proteome</keyword>